<sequence>MKVSYWVHTGAPTFPFGAPLPPLQQLYNPLCDPSLSLEQTSTSLFFLGIFILLALAFHNVIIPGALEVGIPLWAQTGSHIPPTSRRTPMVKRMTAAELAAVTDASVMGSHIAVLHISPEMYSESLQLAMVRDEPGAP</sequence>
<dbReference type="AlphaFoldDB" id="A0A1C7MSC4"/>
<feature type="transmembrane region" description="Helical" evidence="1">
    <location>
        <begin position="44"/>
        <end position="66"/>
    </location>
</feature>
<keyword evidence="3" id="KW-1185">Reference proteome</keyword>
<evidence type="ECO:0000313" key="2">
    <source>
        <dbReference type="EMBL" id="OBZ77854.1"/>
    </source>
</evidence>
<comment type="caution">
    <text evidence="2">The sequence shown here is derived from an EMBL/GenBank/DDBJ whole genome shotgun (WGS) entry which is preliminary data.</text>
</comment>
<accession>A0A1C7MSC4</accession>
<dbReference type="Proteomes" id="UP000092993">
    <property type="component" value="Unassembled WGS sequence"/>
</dbReference>
<name>A0A1C7MSC4_GRIFR</name>
<organism evidence="2 3">
    <name type="scientific">Grifola frondosa</name>
    <name type="common">Maitake</name>
    <name type="synonym">Polyporus frondosus</name>
    <dbReference type="NCBI Taxonomy" id="5627"/>
    <lineage>
        <taxon>Eukaryota</taxon>
        <taxon>Fungi</taxon>
        <taxon>Dikarya</taxon>
        <taxon>Basidiomycota</taxon>
        <taxon>Agaricomycotina</taxon>
        <taxon>Agaricomycetes</taxon>
        <taxon>Polyporales</taxon>
        <taxon>Grifolaceae</taxon>
        <taxon>Grifola</taxon>
    </lineage>
</organism>
<keyword evidence="1" id="KW-0812">Transmembrane</keyword>
<keyword evidence="1" id="KW-1133">Transmembrane helix</keyword>
<evidence type="ECO:0000313" key="3">
    <source>
        <dbReference type="Proteomes" id="UP000092993"/>
    </source>
</evidence>
<protein>
    <submittedName>
        <fullName evidence="2">Uncharacterized protein</fullName>
    </submittedName>
</protein>
<proteinExistence type="predicted"/>
<evidence type="ECO:0000256" key="1">
    <source>
        <dbReference type="SAM" id="Phobius"/>
    </source>
</evidence>
<gene>
    <name evidence="2" type="ORF">A0H81_01611</name>
</gene>
<dbReference type="EMBL" id="LUGG01000002">
    <property type="protein sequence ID" value="OBZ77854.1"/>
    <property type="molecule type" value="Genomic_DNA"/>
</dbReference>
<reference evidence="2 3" key="1">
    <citation type="submission" date="2016-03" db="EMBL/GenBank/DDBJ databases">
        <title>Whole genome sequencing of Grifola frondosa 9006-11.</title>
        <authorList>
            <person name="Min B."/>
            <person name="Park H."/>
            <person name="Kim J.-G."/>
            <person name="Cho H."/>
            <person name="Oh Y.-L."/>
            <person name="Kong W.-S."/>
            <person name="Choi I.-G."/>
        </authorList>
    </citation>
    <scope>NUCLEOTIDE SEQUENCE [LARGE SCALE GENOMIC DNA]</scope>
    <source>
        <strain evidence="2 3">9006-11</strain>
    </source>
</reference>
<keyword evidence="1" id="KW-0472">Membrane</keyword>